<evidence type="ECO:0000313" key="2">
    <source>
        <dbReference type="Proteomes" id="UP000015104"/>
    </source>
</evidence>
<dbReference type="EnsemblMetazoa" id="tetur31g00330.1">
    <property type="protein sequence ID" value="tetur31g00330.1"/>
    <property type="gene ID" value="tetur31g00330"/>
</dbReference>
<keyword evidence="2" id="KW-1185">Reference proteome</keyword>
<proteinExistence type="predicted"/>
<dbReference type="HOGENOM" id="CLU_1888444_0_0_1"/>
<organism evidence="1 2">
    <name type="scientific">Tetranychus urticae</name>
    <name type="common">Two-spotted spider mite</name>
    <dbReference type="NCBI Taxonomy" id="32264"/>
    <lineage>
        <taxon>Eukaryota</taxon>
        <taxon>Metazoa</taxon>
        <taxon>Ecdysozoa</taxon>
        <taxon>Arthropoda</taxon>
        <taxon>Chelicerata</taxon>
        <taxon>Arachnida</taxon>
        <taxon>Acari</taxon>
        <taxon>Acariformes</taxon>
        <taxon>Trombidiformes</taxon>
        <taxon>Prostigmata</taxon>
        <taxon>Eleutherengona</taxon>
        <taxon>Raphignathae</taxon>
        <taxon>Tetranychoidea</taxon>
        <taxon>Tetranychidae</taxon>
        <taxon>Tetranychus</taxon>
    </lineage>
</organism>
<accession>T1L135</accession>
<protein>
    <submittedName>
        <fullName evidence="1">Uncharacterized protein</fullName>
    </submittedName>
</protein>
<dbReference type="Proteomes" id="UP000015104">
    <property type="component" value="Unassembled WGS sequence"/>
</dbReference>
<dbReference type="EMBL" id="CAEY01000889">
    <property type="status" value="NOT_ANNOTATED_CDS"/>
    <property type="molecule type" value="Genomic_DNA"/>
</dbReference>
<evidence type="ECO:0000313" key="1">
    <source>
        <dbReference type="EnsemblMetazoa" id="tetur31g00330.1"/>
    </source>
</evidence>
<reference evidence="2" key="1">
    <citation type="submission" date="2011-08" db="EMBL/GenBank/DDBJ databases">
        <authorList>
            <person name="Rombauts S."/>
        </authorList>
    </citation>
    <scope>NUCLEOTIDE SEQUENCE</scope>
    <source>
        <strain evidence="2">London</strain>
    </source>
</reference>
<dbReference type="AlphaFoldDB" id="T1L135"/>
<reference evidence="1" key="2">
    <citation type="submission" date="2015-06" db="UniProtKB">
        <authorList>
            <consortium name="EnsemblMetazoa"/>
        </authorList>
    </citation>
    <scope>IDENTIFICATION</scope>
</reference>
<sequence>MNCEEAIAAFKSEVENLRKNLQLKNQYNEGLRKQIIEVRKNIRSITGNVSSMGEIKKNPADLVHQNIVQVVKKYDEEISPKVGQLREMKTKRVNQFITKLNMTVETFNQMVAYTITFDKFMINIEILFSICFFNF</sequence>
<name>T1L135_TETUR</name>